<dbReference type="GeneID" id="54578715"/>
<gene>
    <name evidence="1" type="ORF">BU26DRAFT_4716</name>
</gene>
<keyword evidence="2" id="KW-1185">Reference proteome</keyword>
<name>A0A6A6IZY0_9PLEO</name>
<evidence type="ECO:0008006" key="3">
    <source>
        <dbReference type="Google" id="ProtNLM"/>
    </source>
</evidence>
<dbReference type="EMBL" id="ML987189">
    <property type="protein sequence ID" value="KAF2255627.1"/>
    <property type="molecule type" value="Genomic_DNA"/>
</dbReference>
<proteinExistence type="predicted"/>
<dbReference type="Proteomes" id="UP000800094">
    <property type="component" value="Unassembled WGS sequence"/>
</dbReference>
<dbReference type="OrthoDB" id="5372859at2759"/>
<accession>A0A6A6IZY0</accession>
<dbReference type="RefSeq" id="XP_033690631.1">
    <property type="nucleotide sequence ID" value="XM_033825385.1"/>
</dbReference>
<organism evidence="1 2">
    <name type="scientific">Trematosphaeria pertusa</name>
    <dbReference type="NCBI Taxonomy" id="390896"/>
    <lineage>
        <taxon>Eukaryota</taxon>
        <taxon>Fungi</taxon>
        <taxon>Dikarya</taxon>
        <taxon>Ascomycota</taxon>
        <taxon>Pezizomycotina</taxon>
        <taxon>Dothideomycetes</taxon>
        <taxon>Pleosporomycetidae</taxon>
        <taxon>Pleosporales</taxon>
        <taxon>Massarineae</taxon>
        <taxon>Trematosphaeriaceae</taxon>
        <taxon>Trematosphaeria</taxon>
    </lineage>
</organism>
<evidence type="ECO:0000313" key="2">
    <source>
        <dbReference type="Proteomes" id="UP000800094"/>
    </source>
</evidence>
<reference evidence="1" key="1">
    <citation type="journal article" date="2020" name="Stud. Mycol.">
        <title>101 Dothideomycetes genomes: a test case for predicting lifestyles and emergence of pathogens.</title>
        <authorList>
            <person name="Haridas S."/>
            <person name="Albert R."/>
            <person name="Binder M."/>
            <person name="Bloem J."/>
            <person name="Labutti K."/>
            <person name="Salamov A."/>
            <person name="Andreopoulos B."/>
            <person name="Baker S."/>
            <person name="Barry K."/>
            <person name="Bills G."/>
            <person name="Bluhm B."/>
            <person name="Cannon C."/>
            <person name="Castanera R."/>
            <person name="Culley D."/>
            <person name="Daum C."/>
            <person name="Ezra D."/>
            <person name="Gonzalez J."/>
            <person name="Henrissat B."/>
            <person name="Kuo A."/>
            <person name="Liang C."/>
            <person name="Lipzen A."/>
            <person name="Lutzoni F."/>
            <person name="Magnuson J."/>
            <person name="Mondo S."/>
            <person name="Nolan M."/>
            <person name="Ohm R."/>
            <person name="Pangilinan J."/>
            <person name="Park H.-J."/>
            <person name="Ramirez L."/>
            <person name="Alfaro M."/>
            <person name="Sun H."/>
            <person name="Tritt A."/>
            <person name="Yoshinaga Y."/>
            <person name="Zwiers L.-H."/>
            <person name="Turgeon B."/>
            <person name="Goodwin S."/>
            <person name="Spatafora J."/>
            <person name="Crous P."/>
            <person name="Grigoriev I."/>
        </authorList>
    </citation>
    <scope>NUCLEOTIDE SEQUENCE</scope>
    <source>
        <strain evidence="1">CBS 122368</strain>
    </source>
</reference>
<sequence>MTSHRSKLICPSFPPELVLEAIQHLSFGDGKIIASLAQTHSRIRSLLKAYERSITRNFVRKELVHAPTDFPCDEDKRGYAWLADCIQRYDTVDDVMAILVSNLNCYAVEKHNMALVNTGLLLLYRLVGIESYSSKLSFLKSLPRDPLTVVYLAINYSTLTARYHGQGLIHQRTYGRFMDVNTLSLRSDIEFCFGEGALNLGPSFISDVLLNSEHAEAMLLNFYHDHAIRDWDISNWIEGDFKPPLTQGPERGPAMAQRSLFTTLLERLAELAECPLEEIRGRIEEDVEVSDHSLAWLDLKGKARLIQGSDLEYVDE</sequence>
<evidence type="ECO:0000313" key="1">
    <source>
        <dbReference type="EMBL" id="KAF2255627.1"/>
    </source>
</evidence>
<dbReference type="AlphaFoldDB" id="A0A6A6IZY0"/>
<protein>
    <recommendedName>
        <fullName evidence="3">F-box domain-containing protein</fullName>
    </recommendedName>
</protein>